<evidence type="ECO:0000313" key="2">
    <source>
        <dbReference type="EMBL" id="RDC54768.1"/>
    </source>
</evidence>
<accession>A0A369PXF0</accession>
<dbReference type="Proteomes" id="UP000253961">
    <property type="component" value="Unassembled WGS sequence"/>
</dbReference>
<dbReference type="AlphaFoldDB" id="A0A369PXF0"/>
<dbReference type="EMBL" id="QPKV01000010">
    <property type="protein sequence ID" value="RDC54768.1"/>
    <property type="molecule type" value="Genomic_DNA"/>
</dbReference>
<organism evidence="2 3">
    <name type="scientific">Pedobacter chinensis</name>
    <dbReference type="NCBI Taxonomy" id="2282421"/>
    <lineage>
        <taxon>Bacteria</taxon>
        <taxon>Pseudomonadati</taxon>
        <taxon>Bacteroidota</taxon>
        <taxon>Sphingobacteriia</taxon>
        <taxon>Sphingobacteriales</taxon>
        <taxon>Sphingobacteriaceae</taxon>
        <taxon>Pedobacter</taxon>
    </lineage>
</organism>
<name>A0A369PXF0_9SPHI</name>
<reference evidence="2 3" key="1">
    <citation type="submission" date="2018-07" db="EMBL/GenBank/DDBJ databases">
        <title>Pedobacter sp. nov., isolated from soil.</title>
        <authorList>
            <person name="Zhou L.Y."/>
            <person name="Du Z.J."/>
        </authorList>
    </citation>
    <scope>NUCLEOTIDE SEQUENCE [LARGE SCALE GENOMIC DNA]</scope>
    <source>
        <strain evidence="2 3">JDX94</strain>
    </source>
</reference>
<feature type="transmembrane region" description="Helical" evidence="1">
    <location>
        <begin position="39"/>
        <end position="60"/>
    </location>
</feature>
<gene>
    <name evidence="2" type="ORF">DU508_19895</name>
</gene>
<keyword evidence="1" id="KW-0472">Membrane</keyword>
<evidence type="ECO:0000313" key="3">
    <source>
        <dbReference type="Proteomes" id="UP000253961"/>
    </source>
</evidence>
<proteinExistence type="predicted"/>
<protein>
    <submittedName>
        <fullName evidence="2">Uncharacterized protein</fullName>
    </submittedName>
</protein>
<keyword evidence="1" id="KW-1133">Transmembrane helix</keyword>
<keyword evidence="1" id="KW-0812">Transmembrane</keyword>
<keyword evidence="3" id="KW-1185">Reference proteome</keyword>
<sequence>MLHVDQQIALDNYLKVNGRTFENIELVKWSGVFLKLHRLISVGLFVFYPLTSILFMYKILPIQFQY</sequence>
<comment type="caution">
    <text evidence="2">The sequence shown here is derived from an EMBL/GenBank/DDBJ whole genome shotgun (WGS) entry which is preliminary data.</text>
</comment>
<evidence type="ECO:0000256" key="1">
    <source>
        <dbReference type="SAM" id="Phobius"/>
    </source>
</evidence>